<name>A0AAU9JII3_9CILI</name>
<evidence type="ECO:0000313" key="3">
    <source>
        <dbReference type="Proteomes" id="UP001162131"/>
    </source>
</evidence>
<feature type="region of interest" description="Disordered" evidence="1">
    <location>
        <begin position="1"/>
        <end position="48"/>
    </location>
</feature>
<comment type="caution">
    <text evidence="2">The sequence shown here is derived from an EMBL/GenBank/DDBJ whole genome shotgun (WGS) entry which is preliminary data.</text>
</comment>
<evidence type="ECO:0000256" key="1">
    <source>
        <dbReference type="SAM" id="MobiDB-lite"/>
    </source>
</evidence>
<protein>
    <submittedName>
        <fullName evidence="2">Uncharacterized protein</fullName>
    </submittedName>
</protein>
<keyword evidence="3" id="KW-1185">Reference proteome</keyword>
<reference evidence="2" key="1">
    <citation type="submission" date="2021-09" db="EMBL/GenBank/DDBJ databases">
        <authorList>
            <consortium name="AG Swart"/>
            <person name="Singh M."/>
            <person name="Singh A."/>
            <person name="Seah K."/>
            <person name="Emmerich C."/>
        </authorList>
    </citation>
    <scope>NUCLEOTIDE SEQUENCE</scope>
    <source>
        <strain evidence="2">ATCC30299</strain>
    </source>
</reference>
<organism evidence="2 3">
    <name type="scientific">Blepharisma stoltei</name>
    <dbReference type="NCBI Taxonomy" id="1481888"/>
    <lineage>
        <taxon>Eukaryota</taxon>
        <taxon>Sar</taxon>
        <taxon>Alveolata</taxon>
        <taxon>Ciliophora</taxon>
        <taxon>Postciliodesmatophora</taxon>
        <taxon>Heterotrichea</taxon>
        <taxon>Heterotrichida</taxon>
        <taxon>Blepharismidae</taxon>
        <taxon>Blepharisma</taxon>
    </lineage>
</organism>
<dbReference type="AlphaFoldDB" id="A0AAU9JII3"/>
<accession>A0AAU9JII3</accession>
<dbReference type="Proteomes" id="UP001162131">
    <property type="component" value="Unassembled WGS sequence"/>
</dbReference>
<sequence length="477" mass="54090">MEETDESLKSPKIEVNKPKRPMSASGGELKNRLAQISKHGTADTNFRPLTAPSNEKVYEIKEEADIDDLLIENKEDWKFLFSGRPRTSHPSKLSYKSVFTSKLRPQSAITNIKPKSFNPKPHYSINAFSLCEILKKVKSSSDEMMFRNSSPKLIDIQILHNLKRNTTSKGILSLNADDPSTISFKCLELEESAIRSRPQTAGRIPKYKPASVAKKDEEKEKEEEQTKNKAFLHEVLSILTENTKEEKSQEVINKNEEKEEISQKEKKSFGIKLPRSSNKNDREINTSSQDDVSSRLSDTLKTIEKLTERSSNIIEKKSNYSLSKINEVEQPSSTERGKQNKVFLFKAWKNKLSIKTPKVETEIDDPHDLGASLRIHSLRSPNATTELPIRSKQSFASPRVRPKSAYIQSSTYRRENPAKTEIVIPAPFSVALRGKKVEECNSFGIMFKPSTTSEKRASLPISTIAFKRAKFSNKLVK</sequence>
<feature type="region of interest" description="Disordered" evidence="1">
    <location>
        <begin position="243"/>
        <end position="297"/>
    </location>
</feature>
<feature type="compositionally biased region" description="Basic and acidic residues" evidence="1">
    <location>
        <begin position="1"/>
        <end position="17"/>
    </location>
</feature>
<feature type="compositionally biased region" description="Polar residues" evidence="1">
    <location>
        <begin position="285"/>
        <end position="297"/>
    </location>
</feature>
<feature type="region of interest" description="Disordered" evidence="1">
    <location>
        <begin position="197"/>
        <end position="227"/>
    </location>
</feature>
<feature type="compositionally biased region" description="Basic and acidic residues" evidence="1">
    <location>
        <begin position="213"/>
        <end position="227"/>
    </location>
</feature>
<gene>
    <name evidence="2" type="ORF">BSTOLATCC_MIC40520</name>
</gene>
<proteinExistence type="predicted"/>
<feature type="compositionally biased region" description="Basic and acidic residues" evidence="1">
    <location>
        <begin position="243"/>
        <end position="268"/>
    </location>
</feature>
<dbReference type="EMBL" id="CAJZBQ010000040">
    <property type="protein sequence ID" value="CAG9326080.1"/>
    <property type="molecule type" value="Genomic_DNA"/>
</dbReference>
<evidence type="ECO:0000313" key="2">
    <source>
        <dbReference type="EMBL" id="CAG9326080.1"/>
    </source>
</evidence>